<protein>
    <submittedName>
        <fullName evidence="9">Ribonuclease E/G</fullName>
    </submittedName>
</protein>
<evidence type="ECO:0000259" key="8">
    <source>
        <dbReference type="Pfam" id="PF10150"/>
    </source>
</evidence>
<dbReference type="AlphaFoldDB" id="A0AAP2G9C7"/>
<evidence type="ECO:0000313" key="9">
    <source>
        <dbReference type="EMBL" id="MBT0958379.1"/>
    </source>
</evidence>
<feature type="domain" description="RNA-binding protein AU-1/Ribonuclease E/G" evidence="8">
    <location>
        <begin position="215"/>
        <end position="336"/>
    </location>
</feature>
<comment type="caution">
    <text evidence="9">The sequence shown here is derived from an EMBL/GenBank/DDBJ whole genome shotgun (WGS) entry which is preliminary data.</text>
</comment>
<evidence type="ECO:0000256" key="3">
    <source>
        <dbReference type="ARBA" id="ARBA00022723"/>
    </source>
</evidence>
<evidence type="ECO:0000256" key="5">
    <source>
        <dbReference type="ARBA" id="ARBA00022801"/>
    </source>
</evidence>
<evidence type="ECO:0000256" key="2">
    <source>
        <dbReference type="ARBA" id="ARBA00022722"/>
    </source>
</evidence>
<keyword evidence="3" id="KW-0479">Metal-binding</keyword>
<dbReference type="EMBL" id="JADQAZ010000002">
    <property type="protein sequence ID" value="MBT0958379.1"/>
    <property type="molecule type" value="Genomic_DNA"/>
</dbReference>
<dbReference type="RefSeq" id="WP_327794582.1">
    <property type="nucleotide sequence ID" value="NZ_JADQAZ010000002.1"/>
</dbReference>
<keyword evidence="6" id="KW-0460">Magnesium</keyword>
<gene>
    <name evidence="9" type="ORF">IV417_13390</name>
</gene>
<keyword evidence="10" id="KW-1185">Reference proteome</keyword>
<dbReference type="PANTHER" id="PTHR30001:SF1">
    <property type="entry name" value="RIBONUCLEASE E_G-LIKE PROTEIN, CHLOROPLASTIC"/>
    <property type="match status" value="1"/>
</dbReference>
<reference evidence="9 10" key="1">
    <citation type="journal article" date="2021" name="Arch. Microbiol.">
        <title>Harenicola maris gen. nov., sp. nov. isolated from the Sea of Japan shallow sediments.</title>
        <authorList>
            <person name="Romanenko L.A."/>
            <person name="Kurilenko V.V."/>
            <person name="Chernysheva N.Y."/>
            <person name="Tekutyeva L.A."/>
            <person name="Velansky P.V."/>
            <person name="Svetashev V.I."/>
            <person name="Isaeva M.P."/>
        </authorList>
    </citation>
    <scope>NUCLEOTIDE SEQUENCE [LARGE SCALE GENOMIC DNA]</scope>
    <source>
        <strain evidence="9 10">KMM 3653</strain>
    </source>
</reference>
<dbReference type="InterPro" id="IPR004659">
    <property type="entry name" value="RNase_E/G"/>
</dbReference>
<evidence type="ECO:0000256" key="4">
    <source>
        <dbReference type="ARBA" id="ARBA00022759"/>
    </source>
</evidence>
<keyword evidence="5" id="KW-0378">Hydrolase</keyword>
<organism evidence="9 10">
    <name type="scientific">Harenicola maris</name>
    <dbReference type="NCBI Taxonomy" id="2841044"/>
    <lineage>
        <taxon>Bacteria</taxon>
        <taxon>Pseudomonadati</taxon>
        <taxon>Pseudomonadota</taxon>
        <taxon>Alphaproteobacteria</taxon>
        <taxon>Rhodobacterales</taxon>
        <taxon>Paracoccaceae</taxon>
        <taxon>Harenicola</taxon>
    </lineage>
</organism>
<dbReference type="GO" id="GO:0004540">
    <property type="term" value="F:RNA nuclease activity"/>
    <property type="evidence" value="ECO:0007669"/>
    <property type="project" value="InterPro"/>
</dbReference>
<dbReference type="GO" id="GO:0006364">
    <property type="term" value="P:rRNA processing"/>
    <property type="evidence" value="ECO:0007669"/>
    <property type="project" value="TreeGrafter"/>
</dbReference>
<name>A0AAP2G9C7_9RHOB</name>
<sequence length="349" mass="36919">MNGRQVILGEIKGRRVAALMVDGVLDDLMIDAPEGTGFAPETLCRATVDRPLKGQGGVMVRLPEGNGFFRGAKGLSQGQEILVQVVAHAEEGKAQPVTDKVIFKGRSVIVTPGASGVNISRRIRDEEVRLRLRAAIATEAVEGTSHGIIIRSEAPMADDDEIAEEAEALIASADRVLADGGSGPEVLLDAPDAWELAWREWSLLAEGAPDESDGALEHSGAMEGIEALLTPHVPLAGGASMFIEPTRALIAVDVNTGADTSAAAGLKANIAAARALPRQMRLRGFGGQITIDFAPCPKRDRKTIEQALGAAFRADRVETTLVGWTPLGHFELTRKRERLPLAQVLGGAV</sequence>
<evidence type="ECO:0000256" key="1">
    <source>
        <dbReference type="ARBA" id="ARBA00001946"/>
    </source>
</evidence>
<feature type="domain" description="RNA-binding protein AU-1/Ribonuclease E/G" evidence="8">
    <location>
        <begin position="104"/>
        <end position="195"/>
    </location>
</feature>
<dbReference type="Pfam" id="PF10150">
    <property type="entry name" value="RNase_E_G"/>
    <property type="match status" value="2"/>
</dbReference>
<keyword evidence="4" id="KW-0255">Endonuclease</keyword>
<keyword evidence="2" id="KW-0540">Nuclease</keyword>
<accession>A0AAP2G9C7</accession>
<keyword evidence="7" id="KW-0694">RNA-binding</keyword>
<evidence type="ECO:0000313" key="10">
    <source>
        <dbReference type="Proteomes" id="UP001315686"/>
    </source>
</evidence>
<dbReference type="Proteomes" id="UP001315686">
    <property type="component" value="Unassembled WGS sequence"/>
</dbReference>
<comment type="cofactor">
    <cofactor evidence="1">
        <name>Mg(2+)</name>
        <dbReference type="ChEBI" id="CHEBI:18420"/>
    </cofactor>
</comment>
<proteinExistence type="predicted"/>
<dbReference type="GO" id="GO:0003723">
    <property type="term" value="F:RNA binding"/>
    <property type="evidence" value="ECO:0007669"/>
    <property type="project" value="UniProtKB-KW"/>
</dbReference>
<evidence type="ECO:0000256" key="7">
    <source>
        <dbReference type="ARBA" id="ARBA00022884"/>
    </source>
</evidence>
<dbReference type="GO" id="GO:0046872">
    <property type="term" value="F:metal ion binding"/>
    <property type="evidence" value="ECO:0007669"/>
    <property type="project" value="UniProtKB-KW"/>
</dbReference>
<dbReference type="GO" id="GO:0004519">
    <property type="term" value="F:endonuclease activity"/>
    <property type="evidence" value="ECO:0007669"/>
    <property type="project" value="UniProtKB-KW"/>
</dbReference>
<dbReference type="GO" id="GO:0005737">
    <property type="term" value="C:cytoplasm"/>
    <property type="evidence" value="ECO:0007669"/>
    <property type="project" value="TreeGrafter"/>
</dbReference>
<dbReference type="PANTHER" id="PTHR30001">
    <property type="entry name" value="RIBONUCLEASE"/>
    <property type="match status" value="1"/>
</dbReference>
<evidence type="ECO:0000256" key="6">
    <source>
        <dbReference type="ARBA" id="ARBA00022842"/>
    </source>
</evidence>
<dbReference type="InterPro" id="IPR019307">
    <property type="entry name" value="RNA-bd_AU-1/RNase_E/G"/>
</dbReference>
<dbReference type="GO" id="GO:0016787">
    <property type="term" value="F:hydrolase activity"/>
    <property type="evidence" value="ECO:0007669"/>
    <property type="project" value="UniProtKB-KW"/>
</dbReference>